<evidence type="ECO:0000256" key="11">
    <source>
        <dbReference type="ARBA" id="ARBA00039445"/>
    </source>
</evidence>
<sequence length="462" mass="49457">MTNEAKRRVVVTGMGIICSIGTSISEFWENCLNGFTRVENIPGHWRNYSAFTSTILSPLPAIDFRAYDISLIDSNRLDLSTQMAIASASMALENAGIDKEIRNVRHAAYILKGIDPARTGVIYGTGAGGVNTLLAGHAFQALSNHKKALTAMIKSIDAEKNRLLAECLAGIANKMPLPNRANPFIVSMIMPSACSGNISIKYGLTGPSNTLCSACASGTVAIGHAYRAIKSGMIDVAVTGGAEYLHDDYGSIFRGFDMIGALAPDNGDKDKSCRPFDKQHAGFLFSEGASATLILEELDHARNRGAEVLGEIVGFAETCDASNILAIEKNGAQIKRMIMAALDESGLHPQAIDYINTHGTGTVVNDEAEAQIINDIFGKRPLVNSTKSILGHTIGASGAIEAIVSILSIKNSKTHICRNLEEPILDLNFVTEVKEREINTAISQSFAFGGQNSVLVMRGFQY</sequence>
<keyword evidence="8" id="KW-1133">Transmembrane helix</keyword>
<dbReference type="OrthoDB" id="9808669at2"/>
<dbReference type="PROSITE" id="PS00606">
    <property type="entry name" value="KS3_1"/>
    <property type="match status" value="1"/>
</dbReference>
<keyword evidence="4" id="KW-1003">Cell membrane</keyword>
<dbReference type="PANTHER" id="PTHR11712:SF352">
    <property type="entry name" value="3-OXOACYL-[ACYL-CARRIER-PROTEIN] SYNTHASE"/>
    <property type="match status" value="1"/>
</dbReference>
<reference evidence="15 16" key="1">
    <citation type="journal article" date="2018" name="Int. J. Syst. Evol. Microbiol.">
        <title>Methylomusa anaerophila gen. nov., sp. nov., an anaerobic methanol-utilizing bacterium isolated from a microbial fuel cell.</title>
        <authorList>
            <person name="Amano N."/>
            <person name="Yamamuro A."/>
            <person name="Miyahara M."/>
            <person name="Kouzuma A."/>
            <person name="Abe T."/>
            <person name="Watanabe K."/>
        </authorList>
    </citation>
    <scope>NUCLEOTIDE SEQUENCE [LARGE SCALE GENOMIC DNA]</scope>
    <source>
        <strain evidence="15 16">MMFC1</strain>
    </source>
</reference>
<evidence type="ECO:0000256" key="12">
    <source>
        <dbReference type="ARBA" id="ARBA00041756"/>
    </source>
</evidence>
<evidence type="ECO:0000313" key="15">
    <source>
        <dbReference type="EMBL" id="BBB90801.1"/>
    </source>
</evidence>
<evidence type="ECO:0000256" key="5">
    <source>
        <dbReference type="ARBA" id="ARBA00022519"/>
    </source>
</evidence>
<evidence type="ECO:0000313" key="16">
    <source>
        <dbReference type="Proteomes" id="UP000276437"/>
    </source>
</evidence>
<evidence type="ECO:0000256" key="1">
    <source>
        <dbReference type="ARBA" id="ARBA00004533"/>
    </source>
</evidence>
<dbReference type="RefSeq" id="WP_126307741.1">
    <property type="nucleotide sequence ID" value="NZ_AP018449.1"/>
</dbReference>
<dbReference type="SMART" id="SM00825">
    <property type="entry name" value="PKS_KS"/>
    <property type="match status" value="1"/>
</dbReference>
<name>A0A348AIA3_9FIRM</name>
<keyword evidence="6 13" id="KW-0808">Transferase</keyword>
<dbReference type="Gene3D" id="3.40.47.10">
    <property type="match status" value="1"/>
</dbReference>
<comment type="similarity">
    <text evidence="2 13">Belongs to the thiolase-like superfamily. Beta-ketoacyl-ACP synthases family.</text>
</comment>
<dbReference type="Pfam" id="PF00109">
    <property type="entry name" value="ketoacyl-synt"/>
    <property type="match status" value="1"/>
</dbReference>
<evidence type="ECO:0000256" key="13">
    <source>
        <dbReference type="RuleBase" id="RU003694"/>
    </source>
</evidence>
<dbReference type="PROSITE" id="PS52004">
    <property type="entry name" value="KS3_2"/>
    <property type="match status" value="1"/>
</dbReference>
<evidence type="ECO:0000256" key="2">
    <source>
        <dbReference type="ARBA" id="ARBA00008467"/>
    </source>
</evidence>
<comment type="subcellular location">
    <subcellularLocation>
        <location evidence="1">Cell inner membrane</location>
    </subcellularLocation>
</comment>
<evidence type="ECO:0000256" key="3">
    <source>
        <dbReference type="ARBA" id="ARBA00022458"/>
    </source>
</evidence>
<dbReference type="SUPFAM" id="SSF53901">
    <property type="entry name" value="Thiolase-like"/>
    <property type="match status" value="1"/>
</dbReference>
<evidence type="ECO:0000256" key="6">
    <source>
        <dbReference type="ARBA" id="ARBA00022679"/>
    </source>
</evidence>
<dbReference type="InterPro" id="IPR016039">
    <property type="entry name" value="Thiolase-like"/>
</dbReference>
<dbReference type="GO" id="GO:0005886">
    <property type="term" value="C:plasma membrane"/>
    <property type="evidence" value="ECO:0007669"/>
    <property type="project" value="UniProtKB-SubCell"/>
</dbReference>
<dbReference type="InterPro" id="IPR014030">
    <property type="entry name" value="Ketoacyl_synth_N"/>
</dbReference>
<keyword evidence="7" id="KW-0812">Transmembrane</keyword>
<dbReference type="Proteomes" id="UP000276437">
    <property type="component" value="Chromosome"/>
</dbReference>
<dbReference type="GO" id="GO:0004315">
    <property type="term" value="F:3-oxoacyl-[acyl-carrier-protein] synthase activity"/>
    <property type="evidence" value="ECO:0007669"/>
    <property type="project" value="InterPro"/>
</dbReference>
<dbReference type="KEGG" id="mana:MAMMFC1_01462"/>
<organism evidence="15 16">
    <name type="scientific">Methylomusa anaerophila</name>
    <dbReference type="NCBI Taxonomy" id="1930071"/>
    <lineage>
        <taxon>Bacteria</taxon>
        <taxon>Bacillati</taxon>
        <taxon>Bacillota</taxon>
        <taxon>Negativicutes</taxon>
        <taxon>Selenomonadales</taxon>
        <taxon>Sporomusaceae</taxon>
        <taxon>Methylomusa</taxon>
    </lineage>
</organism>
<keyword evidence="16" id="KW-1185">Reference proteome</keyword>
<keyword evidence="3" id="KW-0536">Nodulation</keyword>
<dbReference type="InterPro" id="IPR018201">
    <property type="entry name" value="Ketoacyl_synth_AS"/>
</dbReference>
<comment type="function">
    <text evidence="10">Proposed to synthesize NOD factor fatty acyl chain. Involved in the synthesis of a highly unsaturated fatty acid moiety, which forms part of a lipo-oligosaccharide that is responsible for host specificity.</text>
</comment>
<feature type="domain" description="Ketosynthase family 3 (KS3)" evidence="14">
    <location>
        <begin position="6"/>
        <end position="459"/>
    </location>
</feature>
<gene>
    <name evidence="15" type="primary">fabF_1</name>
    <name evidence="15" type="ORF">MAMMFC1_01462</name>
</gene>
<evidence type="ECO:0000256" key="9">
    <source>
        <dbReference type="ARBA" id="ARBA00023136"/>
    </source>
</evidence>
<dbReference type="InterPro" id="IPR014031">
    <property type="entry name" value="Ketoacyl_synth_C"/>
</dbReference>
<dbReference type="Pfam" id="PF02801">
    <property type="entry name" value="Ketoacyl-synt_C"/>
    <property type="match status" value="1"/>
</dbReference>
<dbReference type="InterPro" id="IPR000794">
    <property type="entry name" value="Beta-ketoacyl_synthase"/>
</dbReference>
<proteinExistence type="inferred from homology"/>
<keyword evidence="5" id="KW-0997">Cell inner membrane</keyword>
<protein>
    <recommendedName>
        <fullName evidence="11">Nodulation protein E</fullName>
    </recommendedName>
    <alternativeName>
        <fullName evidence="12">Host-specificity of nodulation protein B</fullName>
    </alternativeName>
</protein>
<dbReference type="InterPro" id="IPR020841">
    <property type="entry name" value="PKS_Beta-ketoAc_synthase_dom"/>
</dbReference>
<dbReference type="AlphaFoldDB" id="A0A348AIA3"/>
<dbReference type="CDD" id="cd00834">
    <property type="entry name" value="KAS_I_II"/>
    <property type="match status" value="1"/>
</dbReference>
<dbReference type="GO" id="GO:0006633">
    <property type="term" value="P:fatty acid biosynthetic process"/>
    <property type="evidence" value="ECO:0007669"/>
    <property type="project" value="InterPro"/>
</dbReference>
<dbReference type="EMBL" id="AP018449">
    <property type="protein sequence ID" value="BBB90801.1"/>
    <property type="molecule type" value="Genomic_DNA"/>
</dbReference>
<dbReference type="PANTHER" id="PTHR11712">
    <property type="entry name" value="POLYKETIDE SYNTHASE-RELATED"/>
    <property type="match status" value="1"/>
</dbReference>
<keyword evidence="15" id="KW-0012">Acyltransferase</keyword>
<evidence type="ECO:0000256" key="10">
    <source>
        <dbReference type="ARBA" id="ARBA00037576"/>
    </source>
</evidence>
<evidence type="ECO:0000256" key="4">
    <source>
        <dbReference type="ARBA" id="ARBA00022475"/>
    </source>
</evidence>
<accession>A0A348AIA3</accession>
<evidence type="ECO:0000259" key="14">
    <source>
        <dbReference type="PROSITE" id="PS52004"/>
    </source>
</evidence>
<evidence type="ECO:0000256" key="7">
    <source>
        <dbReference type="ARBA" id="ARBA00022692"/>
    </source>
</evidence>
<keyword evidence="9" id="KW-0472">Membrane</keyword>
<evidence type="ECO:0000256" key="8">
    <source>
        <dbReference type="ARBA" id="ARBA00022989"/>
    </source>
</evidence>